<dbReference type="EMBL" id="QJKJ01003505">
    <property type="protein sequence ID" value="RDX98116.1"/>
    <property type="molecule type" value="Genomic_DNA"/>
</dbReference>
<keyword evidence="3" id="KW-0238">DNA-binding</keyword>
<evidence type="ECO:0000256" key="4">
    <source>
        <dbReference type="ARBA" id="ARBA00023163"/>
    </source>
</evidence>
<dbReference type="GO" id="GO:0046983">
    <property type="term" value="F:protein dimerization activity"/>
    <property type="evidence" value="ECO:0007669"/>
    <property type="project" value="InterPro"/>
</dbReference>
<dbReference type="OrthoDB" id="601557at2759"/>
<proteinExistence type="predicted"/>
<dbReference type="GO" id="GO:0000978">
    <property type="term" value="F:RNA polymerase II cis-regulatory region sequence-specific DNA binding"/>
    <property type="evidence" value="ECO:0007669"/>
    <property type="project" value="TreeGrafter"/>
</dbReference>
<keyword evidence="4" id="KW-0804">Transcription</keyword>
<evidence type="ECO:0000256" key="3">
    <source>
        <dbReference type="ARBA" id="ARBA00023125"/>
    </source>
</evidence>
<feature type="domain" description="MADS-box" evidence="6">
    <location>
        <begin position="1"/>
        <end position="47"/>
    </location>
</feature>
<dbReference type="InterPro" id="IPR036879">
    <property type="entry name" value="TF_MADSbox_sf"/>
</dbReference>
<dbReference type="SMART" id="SM00432">
    <property type="entry name" value="MADS"/>
    <property type="match status" value="1"/>
</dbReference>
<dbReference type="AlphaFoldDB" id="A0A371H5Z7"/>
<dbReference type="InterPro" id="IPR002100">
    <property type="entry name" value="TF_MADSbox"/>
</dbReference>
<dbReference type="SUPFAM" id="SSF55455">
    <property type="entry name" value="SRF-like"/>
    <property type="match status" value="1"/>
</dbReference>
<evidence type="ECO:0000256" key="1">
    <source>
        <dbReference type="ARBA" id="ARBA00004123"/>
    </source>
</evidence>
<organism evidence="7 8">
    <name type="scientific">Mucuna pruriens</name>
    <name type="common">Velvet bean</name>
    <name type="synonym">Dolichos pruriens</name>
    <dbReference type="NCBI Taxonomy" id="157652"/>
    <lineage>
        <taxon>Eukaryota</taxon>
        <taxon>Viridiplantae</taxon>
        <taxon>Streptophyta</taxon>
        <taxon>Embryophyta</taxon>
        <taxon>Tracheophyta</taxon>
        <taxon>Spermatophyta</taxon>
        <taxon>Magnoliopsida</taxon>
        <taxon>eudicotyledons</taxon>
        <taxon>Gunneridae</taxon>
        <taxon>Pentapetalae</taxon>
        <taxon>rosids</taxon>
        <taxon>fabids</taxon>
        <taxon>Fabales</taxon>
        <taxon>Fabaceae</taxon>
        <taxon>Papilionoideae</taxon>
        <taxon>50 kb inversion clade</taxon>
        <taxon>NPAAA clade</taxon>
        <taxon>indigoferoid/millettioid clade</taxon>
        <taxon>Phaseoleae</taxon>
        <taxon>Mucuna</taxon>
    </lineage>
</organism>
<feature type="non-terminal residue" evidence="7">
    <location>
        <position position="1"/>
    </location>
</feature>
<dbReference type="PANTHER" id="PTHR11945:SF176">
    <property type="entry name" value="MADS-BOX TRANSCRIPTION FACTOR FAMILY PROTEIN"/>
    <property type="match status" value="1"/>
</dbReference>
<comment type="subcellular location">
    <subcellularLocation>
        <location evidence="1">Nucleus</location>
    </subcellularLocation>
</comment>
<evidence type="ECO:0000313" key="8">
    <source>
        <dbReference type="Proteomes" id="UP000257109"/>
    </source>
</evidence>
<dbReference type="InterPro" id="IPR033897">
    <property type="entry name" value="SRF-like_MADS-box"/>
</dbReference>
<dbReference type="GO" id="GO:0000981">
    <property type="term" value="F:DNA-binding transcription factor activity, RNA polymerase II-specific"/>
    <property type="evidence" value="ECO:0007669"/>
    <property type="project" value="InterPro"/>
</dbReference>
<dbReference type="PROSITE" id="PS50066">
    <property type="entry name" value="MADS_BOX_2"/>
    <property type="match status" value="1"/>
</dbReference>
<reference evidence="7" key="1">
    <citation type="submission" date="2018-05" db="EMBL/GenBank/DDBJ databases">
        <title>Draft genome of Mucuna pruriens seed.</title>
        <authorList>
            <person name="Nnadi N.E."/>
            <person name="Vos R."/>
            <person name="Hasami M.H."/>
            <person name="Devisetty U.K."/>
            <person name="Aguiy J.C."/>
        </authorList>
    </citation>
    <scope>NUCLEOTIDE SEQUENCE [LARGE SCALE GENOMIC DNA]</scope>
    <source>
        <strain evidence="7">JCA_2017</strain>
    </source>
</reference>
<name>A0A371H5Z7_MUCPR</name>
<keyword evidence="8" id="KW-1185">Reference proteome</keyword>
<comment type="caution">
    <text evidence="7">The sequence shown here is derived from an EMBL/GenBank/DDBJ whole genome shotgun (WGS) entry which is preliminary data.</text>
</comment>
<evidence type="ECO:0000313" key="7">
    <source>
        <dbReference type="EMBL" id="RDX98116.1"/>
    </source>
</evidence>
<accession>A0A371H5Z7</accession>
<protein>
    <submittedName>
        <fullName evidence="7">Agamous-like MADS-box protein AGL82</fullName>
    </submittedName>
</protein>
<sequence length="326" mass="37063">MGRGRIPMELIKKEKARKTTFHKRKNGLMKKVYEFSTLCGVDVCVVLDAPNFLDVPETWPQDSREVTRVIQKFQNTTSDRRPKVYNVQEYYNDRMKKVEGEVSKVQKEKIKIMYPTWDDSYNTLGEDQLRVFINILDAKLDACNQRMNMLKRGFKGKAIAESESDKAERLTPYMASNIGSHINFMQNMSQTQLLPPMNSISDNNQVAFYPFQLSQSSQSSMFHFGQNCPQLMQKNAMVDWANQVGAVACDPKMGDGSDKNHNSSACYYNGNMQTTQPYLPSQLQYDGTFQTLPEPPGPPPGLNTDFNILRNGLQNTATCMSSHDSV</sequence>
<dbReference type="Pfam" id="PF00319">
    <property type="entry name" value="SRF-TF"/>
    <property type="match status" value="1"/>
</dbReference>
<dbReference type="PRINTS" id="PR00404">
    <property type="entry name" value="MADSDOMAIN"/>
</dbReference>
<dbReference type="Gene3D" id="3.40.1810.10">
    <property type="entry name" value="Transcription factor, MADS-box"/>
    <property type="match status" value="1"/>
</dbReference>
<gene>
    <name evidence="7" type="primary">AGL82</name>
    <name evidence="7" type="ORF">CR513_19012</name>
</gene>
<dbReference type="CDD" id="cd00266">
    <property type="entry name" value="MADS_SRF_like"/>
    <property type="match status" value="1"/>
</dbReference>
<keyword evidence="2" id="KW-0805">Transcription regulation</keyword>
<dbReference type="PANTHER" id="PTHR11945">
    <property type="entry name" value="MADS BOX PROTEIN"/>
    <property type="match status" value="1"/>
</dbReference>
<evidence type="ECO:0000256" key="2">
    <source>
        <dbReference type="ARBA" id="ARBA00023015"/>
    </source>
</evidence>
<dbReference type="GO" id="GO:0045944">
    <property type="term" value="P:positive regulation of transcription by RNA polymerase II"/>
    <property type="evidence" value="ECO:0007669"/>
    <property type="project" value="InterPro"/>
</dbReference>
<evidence type="ECO:0000256" key="5">
    <source>
        <dbReference type="ARBA" id="ARBA00023242"/>
    </source>
</evidence>
<evidence type="ECO:0000259" key="6">
    <source>
        <dbReference type="PROSITE" id="PS50066"/>
    </source>
</evidence>
<keyword evidence="5" id="KW-0539">Nucleus</keyword>
<dbReference type="GO" id="GO:0005634">
    <property type="term" value="C:nucleus"/>
    <property type="evidence" value="ECO:0007669"/>
    <property type="project" value="UniProtKB-SubCell"/>
</dbReference>
<dbReference type="Proteomes" id="UP000257109">
    <property type="component" value="Unassembled WGS sequence"/>
</dbReference>